<dbReference type="PIRSF" id="PIRSF019455">
    <property type="entry name" value="CopR_AtkY"/>
    <property type="match status" value="1"/>
</dbReference>
<accession>E4RUF6</accession>
<dbReference type="HOGENOM" id="CLU_119090_4_2_10"/>
<dbReference type="GO" id="GO:0003677">
    <property type="term" value="F:DNA binding"/>
    <property type="evidence" value="ECO:0007669"/>
    <property type="project" value="UniProtKB-KW"/>
</dbReference>
<sequence length="123" mass="14431">MEKKPTESELEILQILWRRKAATVKEIHEELKRDVGYTTTLKMLQLMFEKGLVTRKEEGRSHQYLPLVEETSTQHTLLEKFIDTTYRGSASRLVMQALGNQEVSKEELDEIKRLIQSLENKQL</sequence>
<dbReference type="AlphaFoldDB" id="E4RUF6"/>
<dbReference type="InterPro" id="IPR036390">
    <property type="entry name" value="WH_DNA-bd_sf"/>
</dbReference>
<protein>
    <submittedName>
        <fullName evidence="5">Transcriptional repressor, CopY family</fullName>
    </submittedName>
</protein>
<evidence type="ECO:0000256" key="4">
    <source>
        <dbReference type="ARBA" id="ARBA00023163"/>
    </source>
</evidence>
<keyword evidence="6" id="KW-1185">Reference proteome</keyword>
<dbReference type="Gene3D" id="1.10.10.10">
    <property type="entry name" value="Winged helix-like DNA-binding domain superfamily/Winged helix DNA-binding domain"/>
    <property type="match status" value="1"/>
</dbReference>
<gene>
    <name evidence="5" type="ordered locus">Lbys_2151</name>
</gene>
<evidence type="ECO:0000313" key="5">
    <source>
        <dbReference type="EMBL" id="ADQ17847.1"/>
    </source>
</evidence>
<dbReference type="InterPro" id="IPR005650">
    <property type="entry name" value="BlaI_family"/>
</dbReference>
<evidence type="ECO:0000256" key="1">
    <source>
        <dbReference type="ARBA" id="ARBA00011046"/>
    </source>
</evidence>
<dbReference type="eggNOG" id="COG3682">
    <property type="taxonomic scope" value="Bacteria"/>
</dbReference>
<reference evidence="5 6" key="2">
    <citation type="journal article" date="2011" name="Stand. Genomic Sci.">
        <title>Complete genome sequence of Leadbetterella byssophila type strain (4M15).</title>
        <authorList>
            <person name="Abt B."/>
            <person name="Teshima H."/>
            <person name="Lucas S."/>
            <person name="Lapidus A."/>
            <person name="Del Rio T.G."/>
            <person name="Nolan M."/>
            <person name="Tice H."/>
            <person name="Cheng J.F."/>
            <person name="Pitluck S."/>
            <person name="Liolios K."/>
            <person name="Pagani I."/>
            <person name="Ivanova N."/>
            <person name="Mavromatis K."/>
            <person name="Pati A."/>
            <person name="Tapia R."/>
            <person name="Han C."/>
            <person name="Goodwin L."/>
            <person name="Chen A."/>
            <person name="Palaniappan K."/>
            <person name="Land M."/>
            <person name="Hauser L."/>
            <person name="Chang Y.J."/>
            <person name="Jeffries C.D."/>
            <person name="Rohde M."/>
            <person name="Goker M."/>
            <person name="Tindall B.J."/>
            <person name="Detter J.C."/>
            <person name="Woyke T."/>
            <person name="Bristow J."/>
            <person name="Eisen J.A."/>
            <person name="Markowitz V."/>
            <person name="Hugenholtz P."/>
            <person name="Klenk H.P."/>
            <person name="Kyrpides N.C."/>
        </authorList>
    </citation>
    <scope>NUCLEOTIDE SEQUENCE [LARGE SCALE GENOMIC DNA]</scope>
    <source>
        <strain evidence="6">DSM 17132 / JCM 16389 / KACC 11308 / NBRC 106382 / 4M15</strain>
    </source>
</reference>
<dbReference type="KEGG" id="lby:Lbys_2151"/>
<dbReference type="InterPro" id="IPR036388">
    <property type="entry name" value="WH-like_DNA-bd_sf"/>
</dbReference>
<proteinExistence type="inferred from homology"/>
<dbReference type="EMBL" id="CP002305">
    <property type="protein sequence ID" value="ADQ17847.1"/>
    <property type="molecule type" value="Genomic_DNA"/>
</dbReference>
<evidence type="ECO:0000256" key="3">
    <source>
        <dbReference type="ARBA" id="ARBA00023125"/>
    </source>
</evidence>
<keyword evidence="4" id="KW-0804">Transcription</keyword>
<keyword evidence="2" id="KW-0805">Transcription regulation</keyword>
<dbReference type="Gene3D" id="1.10.4040.10">
    <property type="entry name" value="Penicillinase repressor domain"/>
    <property type="match status" value="1"/>
</dbReference>
<dbReference type="STRING" id="649349.Lbys_2151"/>
<name>E4RUF6_LEAB4</name>
<dbReference type="GO" id="GO:0045892">
    <property type="term" value="P:negative regulation of DNA-templated transcription"/>
    <property type="evidence" value="ECO:0007669"/>
    <property type="project" value="InterPro"/>
</dbReference>
<dbReference type="SUPFAM" id="SSF46785">
    <property type="entry name" value="Winged helix' DNA-binding domain"/>
    <property type="match status" value="1"/>
</dbReference>
<dbReference type="RefSeq" id="WP_013408893.1">
    <property type="nucleotide sequence ID" value="NC_014655.1"/>
</dbReference>
<keyword evidence="3" id="KW-0238">DNA-binding</keyword>
<dbReference type="Pfam" id="PF03965">
    <property type="entry name" value="Penicillinase_R"/>
    <property type="match status" value="1"/>
</dbReference>
<comment type="similarity">
    <text evidence="1">Belongs to the BlaI transcriptional regulatory family.</text>
</comment>
<dbReference type="Proteomes" id="UP000007435">
    <property type="component" value="Chromosome"/>
</dbReference>
<organism evidence="5 6">
    <name type="scientific">Leadbetterella byssophila (strain DSM 17132 / JCM 16389 / KACC 11308 / NBRC 106382 / 4M15)</name>
    <dbReference type="NCBI Taxonomy" id="649349"/>
    <lineage>
        <taxon>Bacteria</taxon>
        <taxon>Pseudomonadati</taxon>
        <taxon>Bacteroidota</taxon>
        <taxon>Cytophagia</taxon>
        <taxon>Cytophagales</taxon>
        <taxon>Leadbetterellaceae</taxon>
        <taxon>Leadbetterella</taxon>
    </lineage>
</organism>
<reference key="1">
    <citation type="submission" date="2010-11" db="EMBL/GenBank/DDBJ databases">
        <title>The complete genome of Leadbetterella byssophila DSM 17132.</title>
        <authorList>
            <consortium name="US DOE Joint Genome Institute (JGI-PGF)"/>
            <person name="Lucas S."/>
            <person name="Copeland A."/>
            <person name="Lapidus A."/>
            <person name="Glavina del Rio T."/>
            <person name="Dalin E."/>
            <person name="Tice H."/>
            <person name="Bruce D."/>
            <person name="Goodwin L."/>
            <person name="Pitluck S."/>
            <person name="Kyrpides N."/>
            <person name="Mavromatis K."/>
            <person name="Ivanova N."/>
            <person name="Teshima H."/>
            <person name="Brettin T."/>
            <person name="Detter J.C."/>
            <person name="Han C."/>
            <person name="Tapia R."/>
            <person name="Land M."/>
            <person name="Hauser L."/>
            <person name="Markowitz V."/>
            <person name="Cheng J.-F."/>
            <person name="Hugenholtz P."/>
            <person name="Woyke T."/>
            <person name="Wu D."/>
            <person name="Tindall B."/>
            <person name="Pomrenke H.G."/>
            <person name="Brambilla E."/>
            <person name="Klenk H.-P."/>
            <person name="Eisen J.A."/>
        </authorList>
    </citation>
    <scope>NUCLEOTIDE SEQUENCE [LARGE SCALE GENOMIC DNA]</scope>
    <source>
        <strain>DSM 17132</strain>
    </source>
</reference>
<evidence type="ECO:0000313" key="6">
    <source>
        <dbReference type="Proteomes" id="UP000007435"/>
    </source>
</evidence>
<evidence type="ECO:0000256" key="2">
    <source>
        <dbReference type="ARBA" id="ARBA00023015"/>
    </source>
</evidence>
<dbReference type="OrthoDB" id="279010at2"/>